<reference evidence="1 2" key="1">
    <citation type="journal article" date="2013" name="Curr. Biol.">
        <title>The Genome of the Foraminiferan Reticulomyxa filosa.</title>
        <authorList>
            <person name="Glockner G."/>
            <person name="Hulsmann N."/>
            <person name="Schleicher M."/>
            <person name="Noegel A.A."/>
            <person name="Eichinger L."/>
            <person name="Gallinger C."/>
            <person name="Pawlowski J."/>
            <person name="Sierra R."/>
            <person name="Euteneuer U."/>
            <person name="Pillet L."/>
            <person name="Moustafa A."/>
            <person name="Platzer M."/>
            <person name="Groth M."/>
            <person name="Szafranski K."/>
            <person name="Schliwa M."/>
        </authorList>
    </citation>
    <scope>NUCLEOTIDE SEQUENCE [LARGE SCALE GENOMIC DNA]</scope>
</reference>
<accession>X6PED9</accession>
<keyword evidence="2" id="KW-1185">Reference proteome</keyword>
<evidence type="ECO:0000313" key="2">
    <source>
        <dbReference type="Proteomes" id="UP000023152"/>
    </source>
</evidence>
<gene>
    <name evidence="1" type="ORF">RFI_00471</name>
</gene>
<dbReference type="Proteomes" id="UP000023152">
    <property type="component" value="Unassembled WGS sequence"/>
</dbReference>
<comment type="caution">
    <text evidence="1">The sequence shown here is derived from an EMBL/GenBank/DDBJ whole genome shotgun (WGS) entry which is preliminary data.</text>
</comment>
<proteinExistence type="predicted"/>
<sequence>MISEIKNNEDDIRPRQDSSGYDVIIMNALLGNSVTEKRLHEELEKANGNILMVMKSLVANMDSLHRVNWVKKYPKTKKKRSLENMARHLIITLKFLQSLYYTNNLSKEKILQYACMYAKLKQEELFVDILERYIKEGEISVGTKFEFAQSEVLKKKNTHIYKYINRYLLSHLVHPHSANNLKCARYLLESEMVSPNDEQVLEALELTALYSNEHGKKLLLSRKYLDVNDKTTRDYALNYMKQRNNVELFEEYLKTTIGNTKTYELVMTSLCNAMEKVIQNRKRMCSDIFNLCWLFDKPRMWKAIYKQCKQLLDAKHLSSNCNTWHWVEDH</sequence>
<name>X6PED9_RETFI</name>
<feature type="non-terminal residue" evidence="1">
    <location>
        <position position="330"/>
    </location>
</feature>
<protein>
    <submittedName>
        <fullName evidence="1">Uncharacterized protein</fullName>
    </submittedName>
</protein>
<organism evidence="1 2">
    <name type="scientific">Reticulomyxa filosa</name>
    <dbReference type="NCBI Taxonomy" id="46433"/>
    <lineage>
        <taxon>Eukaryota</taxon>
        <taxon>Sar</taxon>
        <taxon>Rhizaria</taxon>
        <taxon>Retaria</taxon>
        <taxon>Foraminifera</taxon>
        <taxon>Monothalamids</taxon>
        <taxon>Reticulomyxidae</taxon>
        <taxon>Reticulomyxa</taxon>
    </lineage>
</organism>
<dbReference type="EMBL" id="ASPP01000508">
    <property type="protein sequence ID" value="ETO36591.1"/>
    <property type="molecule type" value="Genomic_DNA"/>
</dbReference>
<evidence type="ECO:0000313" key="1">
    <source>
        <dbReference type="EMBL" id="ETO36591.1"/>
    </source>
</evidence>
<dbReference type="AlphaFoldDB" id="X6PED9"/>